<name>R7ZUS5_9BACT</name>
<keyword evidence="2" id="KW-1185">Reference proteome</keyword>
<organism evidence="1 2">
    <name type="scientific">Lunatimonas lonarensis</name>
    <dbReference type="NCBI Taxonomy" id="1232681"/>
    <lineage>
        <taxon>Bacteria</taxon>
        <taxon>Pseudomonadati</taxon>
        <taxon>Bacteroidota</taxon>
        <taxon>Cytophagia</taxon>
        <taxon>Cytophagales</taxon>
        <taxon>Cyclobacteriaceae</taxon>
    </lineage>
</organism>
<proteinExistence type="predicted"/>
<gene>
    <name evidence="1" type="ORF">ADIS_1613</name>
</gene>
<dbReference type="EMBL" id="AQHR01000048">
    <property type="protein sequence ID" value="EON77900.1"/>
    <property type="molecule type" value="Genomic_DNA"/>
</dbReference>
<reference evidence="1 2" key="1">
    <citation type="submission" date="2013-02" db="EMBL/GenBank/DDBJ databases">
        <title>A novel strain isolated from Lonar lake, Maharashtra, India.</title>
        <authorList>
            <person name="Singh A."/>
        </authorList>
    </citation>
    <scope>NUCLEOTIDE SEQUENCE [LARGE SCALE GENOMIC DNA]</scope>
    <source>
        <strain evidence="1 2">AK24</strain>
    </source>
</reference>
<protein>
    <submittedName>
        <fullName evidence="1">Uncharacterized protein</fullName>
    </submittedName>
</protein>
<accession>R7ZUS5</accession>
<comment type="caution">
    <text evidence="1">The sequence shown here is derived from an EMBL/GenBank/DDBJ whole genome shotgun (WGS) entry which is preliminary data.</text>
</comment>
<evidence type="ECO:0000313" key="2">
    <source>
        <dbReference type="Proteomes" id="UP000013909"/>
    </source>
</evidence>
<dbReference type="Proteomes" id="UP000013909">
    <property type="component" value="Unassembled WGS sequence"/>
</dbReference>
<dbReference type="AlphaFoldDB" id="R7ZUS5"/>
<sequence>MAEKFSDFLAGRIPIGSDAIFPTGKGLPPTTHCGVSLRPLIQGTSGKYYISSGQCQIQK</sequence>
<evidence type="ECO:0000313" key="1">
    <source>
        <dbReference type="EMBL" id="EON77900.1"/>
    </source>
</evidence>